<proteinExistence type="predicted"/>
<comment type="caution">
    <text evidence="1">The sequence shown here is derived from an EMBL/GenBank/DDBJ whole genome shotgun (WGS) entry which is preliminary data.</text>
</comment>
<gene>
    <name evidence="1" type="ORF">ACFSM0_01275</name>
</gene>
<dbReference type="Proteomes" id="UP001597413">
    <property type="component" value="Unassembled WGS sequence"/>
</dbReference>
<evidence type="ECO:0000313" key="2">
    <source>
        <dbReference type="Proteomes" id="UP001597413"/>
    </source>
</evidence>
<sequence>MSVICTDLPERWRAGIEAALAAASPAITATDVLLLGGADAGAARAHIAAFAAKAPAAATEGQDRLARAQVIWILPEDAESTLAGALRQAARDHAPDLRINGIVLGPVHPQPEPWQAAWAPAQAPCPARPAPEALAQALTYLLGLPSVTGQILHTHSPLR</sequence>
<dbReference type="EMBL" id="JBHUIX010000002">
    <property type="protein sequence ID" value="MFD2172711.1"/>
    <property type="molecule type" value="Genomic_DNA"/>
</dbReference>
<name>A0ABW5A567_9RHOB</name>
<dbReference type="RefSeq" id="WP_377385980.1">
    <property type="nucleotide sequence ID" value="NZ_JBHUIX010000002.1"/>
</dbReference>
<reference evidence="2" key="1">
    <citation type="journal article" date="2019" name="Int. J. Syst. Evol. Microbiol.">
        <title>The Global Catalogue of Microorganisms (GCM) 10K type strain sequencing project: providing services to taxonomists for standard genome sequencing and annotation.</title>
        <authorList>
            <consortium name="The Broad Institute Genomics Platform"/>
            <consortium name="The Broad Institute Genome Sequencing Center for Infectious Disease"/>
            <person name="Wu L."/>
            <person name="Ma J."/>
        </authorList>
    </citation>
    <scope>NUCLEOTIDE SEQUENCE [LARGE SCALE GENOMIC DNA]</scope>
    <source>
        <strain evidence="2">CCUG 55131</strain>
    </source>
</reference>
<accession>A0ABW5A567</accession>
<keyword evidence="2" id="KW-1185">Reference proteome</keyword>
<organism evidence="1 2">
    <name type="scientific">Rhodobacter lacus</name>
    <dbReference type="NCBI Taxonomy" id="1641972"/>
    <lineage>
        <taxon>Bacteria</taxon>
        <taxon>Pseudomonadati</taxon>
        <taxon>Pseudomonadota</taxon>
        <taxon>Alphaproteobacteria</taxon>
        <taxon>Rhodobacterales</taxon>
        <taxon>Rhodobacter group</taxon>
        <taxon>Rhodobacter</taxon>
    </lineage>
</organism>
<evidence type="ECO:0000313" key="1">
    <source>
        <dbReference type="EMBL" id="MFD2172711.1"/>
    </source>
</evidence>
<protein>
    <submittedName>
        <fullName evidence="1">Uncharacterized protein</fullName>
    </submittedName>
</protein>